<organism evidence="1 2">
    <name type="scientific">Lentinula boryana</name>
    <dbReference type="NCBI Taxonomy" id="40481"/>
    <lineage>
        <taxon>Eukaryota</taxon>
        <taxon>Fungi</taxon>
        <taxon>Dikarya</taxon>
        <taxon>Basidiomycota</taxon>
        <taxon>Agaricomycotina</taxon>
        <taxon>Agaricomycetes</taxon>
        <taxon>Agaricomycetidae</taxon>
        <taxon>Agaricales</taxon>
        <taxon>Marasmiineae</taxon>
        <taxon>Omphalotaceae</taxon>
        <taxon>Lentinula</taxon>
    </lineage>
</organism>
<gene>
    <name evidence="1" type="ORF">F5050DRAFT_1816058</name>
</gene>
<evidence type="ECO:0000313" key="1">
    <source>
        <dbReference type="EMBL" id="KAJ3990762.1"/>
    </source>
</evidence>
<proteinExistence type="predicted"/>
<dbReference type="InterPro" id="IPR011047">
    <property type="entry name" value="Quinoprotein_ADH-like_sf"/>
</dbReference>
<name>A0ABQ8PWG0_9AGAR</name>
<comment type="caution">
    <text evidence="1">The sequence shown here is derived from an EMBL/GenBank/DDBJ whole genome shotgun (WGS) entry which is preliminary data.</text>
</comment>
<dbReference type="EMBL" id="MU791513">
    <property type="protein sequence ID" value="KAJ3990762.1"/>
    <property type="molecule type" value="Genomic_DNA"/>
</dbReference>
<dbReference type="Proteomes" id="UP001163828">
    <property type="component" value="Unassembled WGS sequence"/>
</dbReference>
<protein>
    <submittedName>
        <fullName evidence="1">Uncharacterized protein</fullName>
    </submittedName>
</protein>
<evidence type="ECO:0000313" key="2">
    <source>
        <dbReference type="Proteomes" id="UP001163828"/>
    </source>
</evidence>
<dbReference type="SUPFAM" id="SSF50998">
    <property type="entry name" value="Quinoprotein alcohol dehydrogenase-like"/>
    <property type="match status" value="1"/>
</dbReference>
<keyword evidence="2" id="KW-1185">Reference proteome</keyword>
<reference evidence="1" key="1">
    <citation type="submission" date="2022-08" db="EMBL/GenBank/DDBJ databases">
        <authorList>
            <consortium name="DOE Joint Genome Institute"/>
            <person name="Min B."/>
            <person name="Riley R."/>
            <person name="Sierra-Patev S."/>
            <person name="Naranjo-Ortiz M."/>
            <person name="Looney B."/>
            <person name="Konkel Z."/>
            <person name="Slot J.C."/>
            <person name="Sakamoto Y."/>
            <person name="Steenwyk J.L."/>
            <person name="Rokas A."/>
            <person name="Carro J."/>
            <person name="Camarero S."/>
            <person name="Ferreira P."/>
            <person name="Molpeceres G."/>
            <person name="Ruiz-Duenas F.J."/>
            <person name="Serrano A."/>
            <person name="Henrissat B."/>
            <person name="Drula E."/>
            <person name="Hughes K.W."/>
            <person name="Mata J.L."/>
            <person name="Ishikawa N.K."/>
            <person name="Vargas-Isla R."/>
            <person name="Ushijima S."/>
            <person name="Smith C.A."/>
            <person name="Ahrendt S."/>
            <person name="Andreopoulos W."/>
            <person name="He G."/>
            <person name="Labutti K."/>
            <person name="Lipzen A."/>
            <person name="Ng V."/>
            <person name="Sandor L."/>
            <person name="Barry K."/>
            <person name="Martinez A.T."/>
            <person name="Xiao Y."/>
            <person name="Gibbons J.G."/>
            <person name="Terashima K."/>
            <person name="Hibbett D.S."/>
            <person name="Grigoriev I.V."/>
        </authorList>
    </citation>
    <scope>NUCLEOTIDE SEQUENCE</scope>
    <source>
        <strain evidence="1">TFB10827</strain>
    </source>
</reference>
<accession>A0ABQ8PWG0</accession>
<sequence>MAYDTSSGQLAVIHHAESIHRFVIDGGMIPCVVKSIKIVKHWPQAVAFGQVSARGPELWTFGQEDGVIIRGHTILNMKDDAIIFDDIAQGVALFKMAGSERVKIFEVPHKERRSRNVAFHDGTSTIISGSDHGNVYAFDRHMGDVIDMIYVGVKDWVQSILTIEASGVPLLFVGQLGENVGKTEIQMWEKVNVKSTTNKISSKSVWEDSR</sequence>